<feature type="binding site" evidence="8">
    <location>
        <position position="90"/>
    </location>
    <ligand>
        <name>Zn(2+)</name>
        <dbReference type="ChEBI" id="CHEBI:29105"/>
        <note>catalytic</note>
    </ligand>
</feature>
<evidence type="ECO:0000256" key="2">
    <source>
        <dbReference type="ARBA" id="ARBA00011738"/>
    </source>
</evidence>
<dbReference type="KEGG" id="kko:Kkor_1829"/>
<dbReference type="NCBIfam" id="NF008113">
    <property type="entry name" value="PRK10860.1"/>
    <property type="match status" value="1"/>
</dbReference>
<organism evidence="10 11">
    <name type="scientific">Kangiella koreensis (strain DSM 16069 / JCM 12317 / KCTC 12182 / SW-125)</name>
    <dbReference type="NCBI Taxonomy" id="523791"/>
    <lineage>
        <taxon>Bacteria</taxon>
        <taxon>Pseudomonadati</taxon>
        <taxon>Pseudomonadota</taxon>
        <taxon>Gammaproteobacteria</taxon>
        <taxon>Kangiellales</taxon>
        <taxon>Kangiellaceae</taxon>
        <taxon>Kangiella</taxon>
    </lineage>
</organism>
<dbReference type="RefSeq" id="WP_015780846.1">
    <property type="nucleotide sequence ID" value="NC_013166.1"/>
</dbReference>
<evidence type="ECO:0000256" key="6">
    <source>
        <dbReference type="ARBA" id="ARBA00022833"/>
    </source>
</evidence>
<evidence type="ECO:0000256" key="5">
    <source>
        <dbReference type="ARBA" id="ARBA00022801"/>
    </source>
</evidence>
<evidence type="ECO:0000256" key="7">
    <source>
        <dbReference type="ARBA" id="ARBA00048045"/>
    </source>
</evidence>
<keyword evidence="5 8" id="KW-0378">Hydrolase</keyword>
<evidence type="ECO:0000313" key="11">
    <source>
        <dbReference type="Proteomes" id="UP000001231"/>
    </source>
</evidence>
<dbReference type="CDD" id="cd01285">
    <property type="entry name" value="nucleoside_deaminase"/>
    <property type="match status" value="1"/>
</dbReference>
<dbReference type="InParanoid" id="C7R5R7"/>
<feature type="binding site" evidence="8">
    <location>
        <position position="57"/>
    </location>
    <ligand>
        <name>Zn(2+)</name>
        <dbReference type="ChEBI" id="CHEBI:29105"/>
        <note>catalytic</note>
    </ligand>
</feature>
<keyword evidence="3 8" id="KW-0819">tRNA processing</keyword>
<evidence type="ECO:0000256" key="4">
    <source>
        <dbReference type="ARBA" id="ARBA00022723"/>
    </source>
</evidence>
<keyword evidence="4 8" id="KW-0479">Metal-binding</keyword>
<dbReference type="PANTHER" id="PTHR11079">
    <property type="entry name" value="CYTOSINE DEAMINASE FAMILY MEMBER"/>
    <property type="match status" value="1"/>
</dbReference>
<feature type="active site" description="Proton donor" evidence="8">
    <location>
        <position position="59"/>
    </location>
</feature>
<sequence>MTDFTDFDQHCMQRAFDLASIAEEKGEVPVGAVLAKDGEIKTEGFNQPIFNHDPTAHAEMVVLRAAGQKLDNYRLVDTTLYVTLEPCAMCAMAMVHARVSRVVFATTDPRTGAAGSVLNILQNPSFNHQCVVESGLLQEDCSEQLKRFFRNKRAGKDNK</sequence>
<dbReference type="PROSITE" id="PS00903">
    <property type="entry name" value="CYT_DCMP_DEAMINASES_1"/>
    <property type="match status" value="1"/>
</dbReference>
<dbReference type="InterPro" id="IPR016192">
    <property type="entry name" value="APOBEC/CMP_deaminase_Zn-bd"/>
</dbReference>
<dbReference type="Proteomes" id="UP000001231">
    <property type="component" value="Chromosome"/>
</dbReference>
<dbReference type="PANTHER" id="PTHR11079:SF202">
    <property type="entry name" value="TRNA-SPECIFIC ADENOSINE DEAMINASE"/>
    <property type="match status" value="1"/>
</dbReference>
<accession>C7R5R7</accession>
<dbReference type="eggNOG" id="COG0590">
    <property type="taxonomic scope" value="Bacteria"/>
</dbReference>
<dbReference type="FunCoup" id="C7R5R7">
    <property type="interactions" value="384"/>
</dbReference>
<keyword evidence="6 8" id="KW-0862">Zinc</keyword>
<comment type="subunit">
    <text evidence="2 8">Homodimer.</text>
</comment>
<dbReference type="GO" id="GO:0052717">
    <property type="term" value="F:tRNA-specific adenosine-34 deaminase activity"/>
    <property type="evidence" value="ECO:0007669"/>
    <property type="project" value="UniProtKB-UniRule"/>
</dbReference>
<dbReference type="HOGENOM" id="CLU_025810_3_0_6"/>
<dbReference type="InterPro" id="IPR016193">
    <property type="entry name" value="Cytidine_deaminase-like"/>
</dbReference>
<dbReference type="OrthoDB" id="9802676at2"/>
<dbReference type="Gene3D" id="3.40.140.10">
    <property type="entry name" value="Cytidine Deaminase, domain 2"/>
    <property type="match status" value="1"/>
</dbReference>
<dbReference type="Pfam" id="PF00383">
    <property type="entry name" value="dCMP_cyt_deam_1"/>
    <property type="match status" value="1"/>
</dbReference>
<gene>
    <name evidence="8" type="primary">tadA</name>
    <name evidence="10" type="ordered locus">Kkor_1829</name>
</gene>
<feature type="binding site" evidence="8">
    <location>
        <position position="87"/>
    </location>
    <ligand>
        <name>Zn(2+)</name>
        <dbReference type="ChEBI" id="CHEBI:29105"/>
        <note>catalytic</note>
    </ligand>
</feature>
<dbReference type="FunFam" id="3.40.140.10:FF:000005">
    <property type="entry name" value="tRNA-specific adenosine deaminase"/>
    <property type="match status" value="1"/>
</dbReference>
<dbReference type="EMBL" id="CP001707">
    <property type="protein sequence ID" value="ACV27241.1"/>
    <property type="molecule type" value="Genomic_DNA"/>
</dbReference>
<comment type="similarity">
    <text evidence="1">Belongs to the cytidine and deoxycytidylate deaminase family. ADAT2 subfamily.</text>
</comment>
<dbReference type="EC" id="3.5.4.33" evidence="8"/>
<dbReference type="PROSITE" id="PS51747">
    <property type="entry name" value="CYT_DCMP_DEAMINASES_2"/>
    <property type="match status" value="1"/>
</dbReference>
<dbReference type="InterPro" id="IPR002125">
    <property type="entry name" value="CMP_dCMP_dom"/>
</dbReference>
<proteinExistence type="inferred from homology"/>
<comment type="function">
    <text evidence="8">Catalyzes the deamination of adenosine to inosine at the wobble position 34 of tRNA(Arg2).</text>
</comment>
<dbReference type="InterPro" id="IPR028883">
    <property type="entry name" value="tRNA_aden_deaminase"/>
</dbReference>
<evidence type="ECO:0000313" key="10">
    <source>
        <dbReference type="EMBL" id="ACV27241.1"/>
    </source>
</evidence>
<evidence type="ECO:0000259" key="9">
    <source>
        <dbReference type="PROSITE" id="PS51747"/>
    </source>
</evidence>
<dbReference type="SUPFAM" id="SSF53927">
    <property type="entry name" value="Cytidine deaminase-like"/>
    <property type="match status" value="1"/>
</dbReference>
<evidence type="ECO:0000256" key="3">
    <source>
        <dbReference type="ARBA" id="ARBA00022694"/>
    </source>
</evidence>
<dbReference type="AlphaFoldDB" id="C7R5R7"/>
<name>C7R5R7_KANKD</name>
<dbReference type="GO" id="GO:0002100">
    <property type="term" value="P:tRNA wobble adenosine to inosine editing"/>
    <property type="evidence" value="ECO:0007669"/>
    <property type="project" value="UniProtKB-UniRule"/>
</dbReference>
<dbReference type="STRING" id="523791.Kkor_1829"/>
<reference evidence="10 11" key="1">
    <citation type="journal article" date="2009" name="Stand. Genomic Sci.">
        <title>Complete genome sequence of Kangiella koreensis type strain (SW-125).</title>
        <authorList>
            <person name="Han C."/>
            <person name="Sikorski J."/>
            <person name="Lapidus A."/>
            <person name="Nolan M."/>
            <person name="Glavina Del Rio T."/>
            <person name="Tice H."/>
            <person name="Cheng J.F."/>
            <person name="Lucas S."/>
            <person name="Chen F."/>
            <person name="Copeland A."/>
            <person name="Ivanova N."/>
            <person name="Mavromatis K."/>
            <person name="Ovchinnikova G."/>
            <person name="Pati A."/>
            <person name="Bruce D."/>
            <person name="Goodwin L."/>
            <person name="Pitluck S."/>
            <person name="Chen A."/>
            <person name="Palaniappan K."/>
            <person name="Land M."/>
            <person name="Hauser L."/>
            <person name="Chang Y.J."/>
            <person name="Jeffries C.D."/>
            <person name="Chain P."/>
            <person name="Saunders E."/>
            <person name="Brettin T."/>
            <person name="Goker M."/>
            <person name="Tindall B.J."/>
            <person name="Bristow J."/>
            <person name="Eisen J.A."/>
            <person name="Markowitz V."/>
            <person name="Hugenholtz P."/>
            <person name="Kyrpides N.C."/>
            <person name="Klenk H.P."/>
            <person name="Detter J.C."/>
        </authorList>
    </citation>
    <scope>NUCLEOTIDE SEQUENCE [LARGE SCALE GENOMIC DNA]</scope>
    <source>
        <strain evidence="11">DSM 16069 / KCTC 12182 / SW-125</strain>
    </source>
</reference>
<dbReference type="GO" id="GO:0008270">
    <property type="term" value="F:zinc ion binding"/>
    <property type="evidence" value="ECO:0007669"/>
    <property type="project" value="UniProtKB-UniRule"/>
</dbReference>
<comment type="cofactor">
    <cofactor evidence="8">
        <name>Zn(2+)</name>
        <dbReference type="ChEBI" id="CHEBI:29105"/>
    </cofactor>
    <text evidence="8">Binds 1 zinc ion per subunit.</text>
</comment>
<dbReference type="HAMAP" id="MF_00972">
    <property type="entry name" value="tRNA_aden_deaminase"/>
    <property type="match status" value="1"/>
</dbReference>
<evidence type="ECO:0000256" key="1">
    <source>
        <dbReference type="ARBA" id="ARBA00010669"/>
    </source>
</evidence>
<comment type="catalytic activity">
    <reaction evidence="7 8">
        <text>adenosine(34) in tRNA + H2O + H(+) = inosine(34) in tRNA + NH4(+)</text>
        <dbReference type="Rhea" id="RHEA:43168"/>
        <dbReference type="Rhea" id="RHEA-COMP:10373"/>
        <dbReference type="Rhea" id="RHEA-COMP:10374"/>
        <dbReference type="ChEBI" id="CHEBI:15377"/>
        <dbReference type="ChEBI" id="CHEBI:15378"/>
        <dbReference type="ChEBI" id="CHEBI:28938"/>
        <dbReference type="ChEBI" id="CHEBI:74411"/>
        <dbReference type="ChEBI" id="CHEBI:82852"/>
        <dbReference type="EC" id="3.5.4.33"/>
    </reaction>
</comment>
<feature type="domain" description="CMP/dCMP-type deaminase" evidence="9">
    <location>
        <begin position="6"/>
        <end position="118"/>
    </location>
</feature>
<protein>
    <recommendedName>
        <fullName evidence="8">tRNA-specific adenosine deaminase</fullName>
        <ecNumber evidence="8">3.5.4.33</ecNumber>
    </recommendedName>
</protein>
<evidence type="ECO:0000256" key="8">
    <source>
        <dbReference type="HAMAP-Rule" id="MF_00972"/>
    </source>
</evidence>
<keyword evidence="11" id="KW-1185">Reference proteome</keyword>